<evidence type="ECO:0000256" key="3">
    <source>
        <dbReference type="ARBA" id="ARBA00012925"/>
    </source>
</evidence>
<dbReference type="PROSITE" id="PS00162">
    <property type="entry name" value="ALPHA_CA_1"/>
    <property type="match status" value="1"/>
</dbReference>
<sequence length="299" mass="33163">MCKPCCLLALTSANEWGYPDLDSNPNEPFPKWGGLCDTGKKQSPINLNSKGSLKGIFEELKFENYDEHQTALQMVNNGHSIQMSGFNHDLTLSGGALLSDFVVEQIHLHWWSEHTMNNERYPLEAHIVHRNKIYPNITMAANFPDGIVVIGVLYHMSSVANEAIGSIVKSLGAVKSYDNINQPTKVADSLSVDDLIPRVSSYFTYAGSLTTPTCAEAVTWIVLAESFPVTSAQVDQFQEIEYEEGKQLHNNYRELQRENSRAVVLVEQPDANRSGATALAGLSTLIMLPLLLLVRKILN</sequence>
<keyword evidence="6 8" id="KW-0456">Lyase</keyword>
<evidence type="ECO:0000256" key="4">
    <source>
        <dbReference type="ARBA" id="ARBA00022723"/>
    </source>
</evidence>
<dbReference type="eggNOG" id="KOG0382">
    <property type="taxonomic scope" value="Eukaryota"/>
</dbReference>
<dbReference type="Pfam" id="PF00194">
    <property type="entry name" value="Carb_anhydrase"/>
    <property type="match status" value="1"/>
</dbReference>
<dbReference type="InterPro" id="IPR023561">
    <property type="entry name" value="Carbonic_anhydrase_a-class"/>
</dbReference>
<dbReference type="PROSITE" id="PS51144">
    <property type="entry name" value="ALPHA_CA_2"/>
    <property type="match status" value="1"/>
</dbReference>
<keyword evidence="5 8" id="KW-0862">Zinc</keyword>
<accession>B4N9L8</accession>
<dbReference type="SMART" id="SM01057">
    <property type="entry name" value="Carb_anhydrase"/>
    <property type="match status" value="1"/>
</dbReference>
<dbReference type="EC" id="4.2.1.1" evidence="3 8"/>
<dbReference type="InterPro" id="IPR001148">
    <property type="entry name" value="CA_dom"/>
</dbReference>
<evidence type="ECO:0000256" key="7">
    <source>
        <dbReference type="ARBA" id="ARBA00048348"/>
    </source>
</evidence>
<feature type="transmembrane region" description="Helical" evidence="9">
    <location>
        <begin position="275"/>
        <end position="294"/>
    </location>
</feature>
<dbReference type="OrthoDB" id="429145at2759"/>
<gene>
    <name evidence="11" type="primary">Dwil\GK10881</name>
    <name evidence="11" type="ORF">Dwil_GK10881</name>
</gene>
<dbReference type="Proteomes" id="UP000007798">
    <property type="component" value="Unassembled WGS sequence"/>
</dbReference>
<proteinExistence type="inferred from homology"/>
<dbReference type="InParanoid" id="B4N9L8"/>
<reference evidence="11 12" key="1">
    <citation type="journal article" date="2007" name="Nature">
        <title>Evolution of genes and genomes on the Drosophila phylogeny.</title>
        <authorList>
            <consortium name="Drosophila 12 Genomes Consortium"/>
            <person name="Clark A.G."/>
            <person name="Eisen M.B."/>
            <person name="Smith D.R."/>
            <person name="Bergman C.M."/>
            <person name="Oliver B."/>
            <person name="Markow T.A."/>
            <person name="Kaufman T.C."/>
            <person name="Kellis M."/>
            <person name="Gelbart W."/>
            <person name="Iyer V.N."/>
            <person name="Pollard D.A."/>
            <person name="Sackton T.B."/>
            <person name="Larracuente A.M."/>
            <person name="Singh N.D."/>
            <person name="Abad J.P."/>
            <person name="Abt D.N."/>
            <person name="Adryan B."/>
            <person name="Aguade M."/>
            <person name="Akashi H."/>
            <person name="Anderson W.W."/>
            <person name="Aquadro C.F."/>
            <person name="Ardell D.H."/>
            <person name="Arguello R."/>
            <person name="Artieri C.G."/>
            <person name="Barbash D.A."/>
            <person name="Barker D."/>
            <person name="Barsanti P."/>
            <person name="Batterham P."/>
            <person name="Batzoglou S."/>
            <person name="Begun D."/>
            <person name="Bhutkar A."/>
            <person name="Blanco E."/>
            <person name="Bosak S.A."/>
            <person name="Bradley R.K."/>
            <person name="Brand A.D."/>
            <person name="Brent M.R."/>
            <person name="Brooks A.N."/>
            <person name="Brown R.H."/>
            <person name="Butlin R.K."/>
            <person name="Caggese C."/>
            <person name="Calvi B.R."/>
            <person name="Bernardo de Carvalho A."/>
            <person name="Caspi A."/>
            <person name="Castrezana S."/>
            <person name="Celniker S.E."/>
            <person name="Chang J.L."/>
            <person name="Chapple C."/>
            <person name="Chatterji S."/>
            <person name="Chinwalla A."/>
            <person name="Civetta A."/>
            <person name="Clifton S.W."/>
            <person name="Comeron J.M."/>
            <person name="Costello J.C."/>
            <person name="Coyne J.A."/>
            <person name="Daub J."/>
            <person name="David R.G."/>
            <person name="Delcher A.L."/>
            <person name="Delehaunty K."/>
            <person name="Do C.B."/>
            <person name="Ebling H."/>
            <person name="Edwards K."/>
            <person name="Eickbush T."/>
            <person name="Evans J.D."/>
            <person name="Filipski A."/>
            <person name="Findeiss S."/>
            <person name="Freyhult E."/>
            <person name="Fulton L."/>
            <person name="Fulton R."/>
            <person name="Garcia A.C."/>
            <person name="Gardiner A."/>
            <person name="Garfield D.A."/>
            <person name="Garvin B.E."/>
            <person name="Gibson G."/>
            <person name="Gilbert D."/>
            <person name="Gnerre S."/>
            <person name="Godfrey J."/>
            <person name="Good R."/>
            <person name="Gotea V."/>
            <person name="Gravely B."/>
            <person name="Greenberg A.J."/>
            <person name="Griffiths-Jones S."/>
            <person name="Gross S."/>
            <person name="Guigo R."/>
            <person name="Gustafson E.A."/>
            <person name="Haerty W."/>
            <person name="Hahn M.W."/>
            <person name="Halligan D.L."/>
            <person name="Halpern A.L."/>
            <person name="Halter G.M."/>
            <person name="Han M.V."/>
            <person name="Heger A."/>
            <person name="Hillier L."/>
            <person name="Hinrichs A.S."/>
            <person name="Holmes I."/>
            <person name="Hoskins R.A."/>
            <person name="Hubisz M.J."/>
            <person name="Hultmark D."/>
            <person name="Huntley M.A."/>
            <person name="Jaffe D.B."/>
            <person name="Jagadeeshan S."/>
            <person name="Jeck W.R."/>
            <person name="Johnson J."/>
            <person name="Jones C.D."/>
            <person name="Jordan W.C."/>
            <person name="Karpen G.H."/>
            <person name="Kataoka E."/>
            <person name="Keightley P.D."/>
            <person name="Kheradpour P."/>
            <person name="Kirkness E.F."/>
            <person name="Koerich L.B."/>
            <person name="Kristiansen K."/>
            <person name="Kudrna D."/>
            <person name="Kulathinal R.J."/>
            <person name="Kumar S."/>
            <person name="Kwok R."/>
            <person name="Lander E."/>
            <person name="Langley C.H."/>
            <person name="Lapoint R."/>
            <person name="Lazzaro B.P."/>
            <person name="Lee S.J."/>
            <person name="Levesque L."/>
            <person name="Li R."/>
            <person name="Lin C.F."/>
            <person name="Lin M.F."/>
            <person name="Lindblad-Toh K."/>
            <person name="Llopart A."/>
            <person name="Long M."/>
            <person name="Low L."/>
            <person name="Lozovsky E."/>
            <person name="Lu J."/>
            <person name="Luo M."/>
            <person name="Machado C.A."/>
            <person name="Makalowski W."/>
            <person name="Marzo M."/>
            <person name="Matsuda M."/>
            <person name="Matzkin L."/>
            <person name="McAllister B."/>
            <person name="McBride C.S."/>
            <person name="McKernan B."/>
            <person name="McKernan K."/>
            <person name="Mendez-Lago M."/>
            <person name="Minx P."/>
            <person name="Mollenhauer M.U."/>
            <person name="Montooth K."/>
            <person name="Mount S.M."/>
            <person name="Mu X."/>
            <person name="Myers E."/>
            <person name="Negre B."/>
            <person name="Newfeld S."/>
            <person name="Nielsen R."/>
            <person name="Noor M.A."/>
            <person name="O'Grady P."/>
            <person name="Pachter L."/>
            <person name="Papaceit M."/>
            <person name="Parisi M.J."/>
            <person name="Parisi M."/>
            <person name="Parts L."/>
            <person name="Pedersen J.S."/>
            <person name="Pesole G."/>
            <person name="Phillippy A.M."/>
            <person name="Ponting C.P."/>
            <person name="Pop M."/>
            <person name="Porcelli D."/>
            <person name="Powell J.R."/>
            <person name="Prohaska S."/>
            <person name="Pruitt K."/>
            <person name="Puig M."/>
            <person name="Quesneville H."/>
            <person name="Ram K.R."/>
            <person name="Rand D."/>
            <person name="Rasmussen M.D."/>
            <person name="Reed L.K."/>
            <person name="Reenan R."/>
            <person name="Reily A."/>
            <person name="Remington K.A."/>
            <person name="Rieger T.T."/>
            <person name="Ritchie M.G."/>
            <person name="Robin C."/>
            <person name="Rogers Y.H."/>
            <person name="Rohde C."/>
            <person name="Rozas J."/>
            <person name="Rubenfield M.J."/>
            <person name="Ruiz A."/>
            <person name="Russo S."/>
            <person name="Salzberg S.L."/>
            <person name="Sanchez-Gracia A."/>
            <person name="Saranga D.J."/>
            <person name="Sato H."/>
            <person name="Schaeffer S.W."/>
            <person name="Schatz M.C."/>
            <person name="Schlenke T."/>
            <person name="Schwartz R."/>
            <person name="Segarra C."/>
            <person name="Singh R.S."/>
            <person name="Sirot L."/>
            <person name="Sirota M."/>
            <person name="Sisneros N.B."/>
            <person name="Smith C.D."/>
            <person name="Smith T.F."/>
            <person name="Spieth J."/>
            <person name="Stage D.E."/>
            <person name="Stark A."/>
            <person name="Stephan W."/>
            <person name="Strausberg R.L."/>
            <person name="Strempel S."/>
            <person name="Sturgill D."/>
            <person name="Sutton G."/>
            <person name="Sutton G.G."/>
            <person name="Tao W."/>
            <person name="Teichmann S."/>
            <person name="Tobari Y.N."/>
            <person name="Tomimura Y."/>
            <person name="Tsolas J.M."/>
            <person name="Valente V.L."/>
            <person name="Venter E."/>
            <person name="Venter J.C."/>
            <person name="Vicario S."/>
            <person name="Vieira F.G."/>
            <person name="Vilella A.J."/>
            <person name="Villasante A."/>
            <person name="Walenz B."/>
            <person name="Wang J."/>
            <person name="Wasserman M."/>
            <person name="Watts T."/>
            <person name="Wilson D."/>
            <person name="Wilson R.K."/>
            <person name="Wing R.A."/>
            <person name="Wolfner M.F."/>
            <person name="Wong A."/>
            <person name="Wong G.K."/>
            <person name="Wu C.I."/>
            <person name="Wu G."/>
            <person name="Yamamoto D."/>
            <person name="Yang H.P."/>
            <person name="Yang S.P."/>
            <person name="Yorke J.A."/>
            <person name="Yoshida K."/>
            <person name="Zdobnov E."/>
            <person name="Zhang P."/>
            <person name="Zhang Y."/>
            <person name="Zimin A.V."/>
            <person name="Baldwin J."/>
            <person name="Abdouelleil A."/>
            <person name="Abdulkadir J."/>
            <person name="Abebe A."/>
            <person name="Abera B."/>
            <person name="Abreu J."/>
            <person name="Acer S.C."/>
            <person name="Aftuck L."/>
            <person name="Alexander A."/>
            <person name="An P."/>
            <person name="Anderson E."/>
            <person name="Anderson S."/>
            <person name="Arachi H."/>
            <person name="Azer M."/>
            <person name="Bachantsang P."/>
            <person name="Barry A."/>
            <person name="Bayul T."/>
            <person name="Berlin A."/>
            <person name="Bessette D."/>
            <person name="Bloom T."/>
            <person name="Blye J."/>
            <person name="Boguslavskiy L."/>
            <person name="Bonnet C."/>
            <person name="Boukhgalter B."/>
            <person name="Bourzgui I."/>
            <person name="Brown A."/>
            <person name="Cahill P."/>
            <person name="Channer S."/>
            <person name="Cheshatsang Y."/>
            <person name="Chuda L."/>
            <person name="Citroen M."/>
            <person name="Collymore A."/>
            <person name="Cooke P."/>
            <person name="Costello M."/>
            <person name="D'Aco K."/>
            <person name="Daza R."/>
            <person name="De Haan G."/>
            <person name="DeGray S."/>
            <person name="DeMaso C."/>
            <person name="Dhargay N."/>
            <person name="Dooley K."/>
            <person name="Dooley E."/>
            <person name="Doricent M."/>
            <person name="Dorje P."/>
            <person name="Dorjee K."/>
            <person name="Dupes A."/>
            <person name="Elong R."/>
            <person name="Falk J."/>
            <person name="Farina A."/>
            <person name="Faro S."/>
            <person name="Ferguson D."/>
            <person name="Fisher S."/>
            <person name="Foley C.D."/>
            <person name="Franke A."/>
            <person name="Friedrich D."/>
            <person name="Gadbois L."/>
            <person name="Gearin G."/>
            <person name="Gearin C.R."/>
            <person name="Giannoukos G."/>
            <person name="Goode T."/>
            <person name="Graham J."/>
            <person name="Grandbois E."/>
            <person name="Grewal S."/>
            <person name="Gyaltsen K."/>
            <person name="Hafez N."/>
            <person name="Hagos B."/>
            <person name="Hall J."/>
            <person name="Henson C."/>
            <person name="Hollinger A."/>
            <person name="Honan T."/>
            <person name="Huard M.D."/>
            <person name="Hughes L."/>
            <person name="Hurhula B."/>
            <person name="Husby M.E."/>
            <person name="Kamat A."/>
            <person name="Kanga B."/>
            <person name="Kashin S."/>
            <person name="Khazanovich D."/>
            <person name="Kisner P."/>
            <person name="Lance K."/>
            <person name="Lara M."/>
            <person name="Lee W."/>
            <person name="Lennon N."/>
            <person name="Letendre F."/>
            <person name="LeVine R."/>
            <person name="Lipovsky A."/>
            <person name="Liu X."/>
            <person name="Liu J."/>
            <person name="Liu S."/>
            <person name="Lokyitsang T."/>
            <person name="Lokyitsang Y."/>
            <person name="Lubonja R."/>
            <person name="Lui A."/>
            <person name="MacDonald P."/>
            <person name="Magnisalis V."/>
            <person name="Maru K."/>
            <person name="Matthews C."/>
            <person name="McCusker W."/>
            <person name="McDonough S."/>
            <person name="Mehta T."/>
            <person name="Meldrim J."/>
            <person name="Meneus L."/>
            <person name="Mihai O."/>
            <person name="Mihalev A."/>
            <person name="Mihova T."/>
            <person name="Mittelman R."/>
            <person name="Mlenga V."/>
            <person name="Montmayeur A."/>
            <person name="Mulrain L."/>
            <person name="Navidi A."/>
            <person name="Naylor J."/>
            <person name="Negash T."/>
            <person name="Nguyen T."/>
            <person name="Nguyen N."/>
            <person name="Nicol R."/>
            <person name="Norbu C."/>
            <person name="Norbu N."/>
            <person name="Novod N."/>
            <person name="O'Neill B."/>
            <person name="Osman S."/>
            <person name="Markiewicz E."/>
            <person name="Oyono O.L."/>
            <person name="Patti C."/>
            <person name="Phunkhang P."/>
            <person name="Pierre F."/>
            <person name="Priest M."/>
            <person name="Raghuraman S."/>
            <person name="Rege F."/>
            <person name="Reyes R."/>
            <person name="Rise C."/>
            <person name="Rogov P."/>
            <person name="Ross K."/>
            <person name="Ryan E."/>
            <person name="Settipalli S."/>
            <person name="Shea T."/>
            <person name="Sherpa N."/>
            <person name="Shi L."/>
            <person name="Shih D."/>
            <person name="Sparrow T."/>
            <person name="Spaulding J."/>
            <person name="Stalker J."/>
            <person name="Stange-Thomann N."/>
            <person name="Stavropoulos S."/>
            <person name="Stone C."/>
            <person name="Strader C."/>
            <person name="Tesfaye S."/>
            <person name="Thomson T."/>
            <person name="Thoulutsang Y."/>
            <person name="Thoulutsang D."/>
            <person name="Topham K."/>
            <person name="Topping I."/>
            <person name="Tsamla T."/>
            <person name="Vassiliev H."/>
            <person name="Vo A."/>
            <person name="Wangchuk T."/>
            <person name="Wangdi T."/>
            <person name="Weiand M."/>
            <person name="Wilkinson J."/>
            <person name="Wilson A."/>
            <person name="Yadav S."/>
            <person name="Young G."/>
            <person name="Yu Q."/>
            <person name="Zembek L."/>
            <person name="Zhong D."/>
            <person name="Zimmer A."/>
            <person name="Zwirko Z."/>
            <person name="Jaffe D.B."/>
            <person name="Alvarez P."/>
            <person name="Brockman W."/>
            <person name="Butler J."/>
            <person name="Chin C."/>
            <person name="Gnerre S."/>
            <person name="Grabherr M."/>
            <person name="Kleber M."/>
            <person name="Mauceli E."/>
            <person name="MacCallum I."/>
        </authorList>
    </citation>
    <scope>NUCLEOTIDE SEQUENCE [LARGE SCALE GENOMIC DNA]</scope>
    <source>
        <strain evidence="12">Tucson 14030-0811.24</strain>
    </source>
</reference>
<keyword evidence="9" id="KW-1133">Transmembrane helix</keyword>
<dbReference type="OMA" id="YVVEQIH"/>
<keyword evidence="4 8" id="KW-0479">Metal-binding</keyword>
<comment type="cofactor">
    <cofactor evidence="1 8">
        <name>Zn(2+)</name>
        <dbReference type="ChEBI" id="CHEBI:29105"/>
    </cofactor>
</comment>
<evidence type="ECO:0000259" key="10">
    <source>
        <dbReference type="PROSITE" id="PS51144"/>
    </source>
</evidence>
<dbReference type="PANTHER" id="PTHR18952:SF141">
    <property type="entry name" value="CARBONIC ANHYDRASE"/>
    <property type="match status" value="1"/>
</dbReference>
<evidence type="ECO:0000256" key="8">
    <source>
        <dbReference type="RuleBase" id="RU367011"/>
    </source>
</evidence>
<evidence type="ECO:0000256" key="2">
    <source>
        <dbReference type="ARBA" id="ARBA00010718"/>
    </source>
</evidence>
<evidence type="ECO:0000313" key="12">
    <source>
        <dbReference type="Proteomes" id="UP000007798"/>
    </source>
</evidence>
<dbReference type="PANTHER" id="PTHR18952">
    <property type="entry name" value="CARBONIC ANHYDRASE"/>
    <property type="match status" value="1"/>
</dbReference>
<protein>
    <recommendedName>
        <fullName evidence="3 8">Carbonic anhydrase</fullName>
        <ecNumber evidence="3 8">4.2.1.1</ecNumber>
    </recommendedName>
</protein>
<comment type="catalytic activity">
    <reaction evidence="7 8">
        <text>hydrogencarbonate + H(+) = CO2 + H2O</text>
        <dbReference type="Rhea" id="RHEA:10748"/>
        <dbReference type="ChEBI" id="CHEBI:15377"/>
        <dbReference type="ChEBI" id="CHEBI:15378"/>
        <dbReference type="ChEBI" id="CHEBI:16526"/>
        <dbReference type="ChEBI" id="CHEBI:17544"/>
        <dbReference type="EC" id="4.2.1.1"/>
    </reaction>
</comment>
<dbReference type="FunCoup" id="B4N9L8">
    <property type="interactions" value="85"/>
</dbReference>
<dbReference type="SUPFAM" id="SSF51069">
    <property type="entry name" value="Carbonic anhydrase"/>
    <property type="match status" value="1"/>
</dbReference>
<dbReference type="EMBL" id="CH964232">
    <property type="protein sequence ID" value="EDW81694.1"/>
    <property type="molecule type" value="Genomic_DNA"/>
</dbReference>
<evidence type="ECO:0000256" key="1">
    <source>
        <dbReference type="ARBA" id="ARBA00001947"/>
    </source>
</evidence>
<dbReference type="InterPro" id="IPR018338">
    <property type="entry name" value="Carbonic_anhydrase_a-class_CS"/>
</dbReference>
<keyword evidence="9" id="KW-0812">Transmembrane</keyword>
<dbReference type="CDD" id="cd00326">
    <property type="entry name" value="alpha_CA"/>
    <property type="match status" value="1"/>
</dbReference>
<feature type="domain" description="Alpha-carbonic anhydrase" evidence="10">
    <location>
        <begin position="14"/>
        <end position="267"/>
    </location>
</feature>
<comment type="function">
    <text evidence="8">Reversible hydration of carbon dioxide.</text>
</comment>
<organism evidence="11 12">
    <name type="scientific">Drosophila willistoni</name>
    <name type="common">Fruit fly</name>
    <dbReference type="NCBI Taxonomy" id="7260"/>
    <lineage>
        <taxon>Eukaryota</taxon>
        <taxon>Metazoa</taxon>
        <taxon>Ecdysozoa</taxon>
        <taxon>Arthropoda</taxon>
        <taxon>Hexapoda</taxon>
        <taxon>Insecta</taxon>
        <taxon>Pterygota</taxon>
        <taxon>Neoptera</taxon>
        <taxon>Endopterygota</taxon>
        <taxon>Diptera</taxon>
        <taxon>Brachycera</taxon>
        <taxon>Muscomorpha</taxon>
        <taxon>Ephydroidea</taxon>
        <taxon>Drosophilidae</taxon>
        <taxon>Drosophila</taxon>
        <taxon>Sophophora</taxon>
    </lineage>
</organism>
<keyword evidence="9" id="KW-0472">Membrane</keyword>
<evidence type="ECO:0000313" key="11">
    <source>
        <dbReference type="EMBL" id="EDW81694.1"/>
    </source>
</evidence>
<evidence type="ECO:0000256" key="9">
    <source>
        <dbReference type="SAM" id="Phobius"/>
    </source>
</evidence>
<evidence type="ECO:0000256" key="5">
    <source>
        <dbReference type="ARBA" id="ARBA00022833"/>
    </source>
</evidence>
<dbReference type="AlphaFoldDB" id="B4N9L8"/>
<dbReference type="STRING" id="7260.B4N9L8"/>
<dbReference type="GO" id="GO:0008270">
    <property type="term" value="F:zinc ion binding"/>
    <property type="evidence" value="ECO:0007669"/>
    <property type="project" value="UniProtKB-UniRule"/>
</dbReference>
<keyword evidence="12" id="KW-1185">Reference proteome</keyword>
<name>B4N9L8_DROWI</name>
<comment type="similarity">
    <text evidence="2 8">Belongs to the alpha-carbonic anhydrase family.</text>
</comment>
<dbReference type="PhylomeDB" id="B4N9L8"/>
<dbReference type="Gene3D" id="3.10.200.10">
    <property type="entry name" value="Alpha carbonic anhydrase"/>
    <property type="match status" value="1"/>
</dbReference>
<evidence type="ECO:0000256" key="6">
    <source>
        <dbReference type="ARBA" id="ARBA00023239"/>
    </source>
</evidence>
<dbReference type="GO" id="GO:0005737">
    <property type="term" value="C:cytoplasm"/>
    <property type="evidence" value="ECO:0007669"/>
    <property type="project" value="TreeGrafter"/>
</dbReference>
<dbReference type="HOGENOM" id="CLU_039326_2_0_1"/>
<dbReference type="GO" id="GO:0004089">
    <property type="term" value="F:carbonate dehydratase activity"/>
    <property type="evidence" value="ECO:0007669"/>
    <property type="project" value="UniProtKB-UniRule"/>
</dbReference>
<dbReference type="InterPro" id="IPR036398">
    <property type="entry name" value="CA_dom_sf"/>
</dbReference>